<dbReference type="Proteomes" id="UP000697998">
    <property type="component" value="Unassembled WGS sequence"/>
</dbReference>
<protein>
    <submittedName>
        <fullName evidence="1">Uncharacterized protein</fullName>
    </submittedName>
</protein>
<gene>
    <name evidence="1" type="ORF">IPJ27_09505</name>
</gene>
<name>A0A935PZ41_9PROT</name>
<evidence type="ECO:0000313" key="2">
    <source>
        <dbReference type="Proteomes" id="UP000697998"/>
    </source>
</evidence>
<comment type="caution">
    <text evidence="1">The sequence shown here is derived from an EMBL/GenBank/DDBJ whole genome shotgun (WGS) entry which is preliminary data.</text>
</comment>
<reference evidence="1 2" key="1">
    <citation type="submission" date="2020-10" db="EMBL/GenBank/DDBJ databases">
        <title>Connecting structure to function with the recovery of over 1000 high-quality activated sludge metagenome-assembled genomes encoding full-length rRNA genes using long-read sequencing.</title>
        <authorList>
            <person name="Singleton C.M."/>
            <person name="Petriglieri F."/>
            <person name="Kristensen J.M."/>
            <person name="Kirkegaard R.H."/>
            <person name="Michaelsen T.Y."/>
            <person name="Andersen M.H."/>
            <person name="Karst S.M."/>
            <person name="Dueholm M.S."/>
            <person name="Nielsen P.H."/>
            <person name="Albertsen M."/>
        </authorList>
    </citation>
    <scope>NUCLEOTIDE SEQUENCE [LARGE SCALE GENOMIC DNA]</scope>
    <source>
        <strain evidence="1">EsbW_18-Q3-R4-48_BATAC.285</strain>
    </source>
</reference>
<organism evidence="1 2">
    <name type="scientific">Candidatus Accumulibacter proximus</name>
    <dbReference type="NCBI Taxonomy" id="2954385"/>
    <lineage>
        <taxon>Bacteria</taxon>
        <taxon>Pseudomonadati</taxon>
        <taxon>Pseudomonadota</taxon>
        <taxon>Betaproteobacteria</taxon>
        <taxon>Candidatus Accumulibacter</taxon>
    </lineage>
</organism>
<accession>A0A935PZ41</accession>
<proteinExistence type="predicted"/>
<dbReference type="AlphaFoldDB" id="A0A935PZ41"/>
<dbReference type="SUPFAM" id="SSF53756">
    <property type="entry name" value="UDP-Glycosyltransferase/glycogen phosphorylase"/>
    <property type="match status" value="1"/>
</dbReference>
<sequence length="365" mass="41507">MFVHEKLSVWTGAPIVTMPVKASAERRLGFRTVTLVRSTYFITKDFDINVAEWSRGIRMLQLAGPYLFFLWVCSCCSHLHAYADGGLLPSKRRLQFNPFELFIYRLLRIKVFIWTYGADVRTRSVTQALGEPNCCSECTSIGSACICSADEGRENYSRLSRSAIAIFSMGDMVEYTPGSRNDLFFWPIDLLKEGGQRYRPVYPSRDDPGHLRVVHAPNHRAFKGTRFLEAAISELQSEGVPIDLIMVEKVPNDEALAIYRSADIIFDQCMIGFHGYFALEAMALGKPVICYIRNPERYLLSPDECPILSIHKDQLKERLRRFATVDRSELHGIGIRSRAYVEKCFSVDAFANRLEAAYKDLGVIL</sequence>
<evidence type="ECO:0000313" key="1">
    <source>
        <dbReference type="EMBL" id="MBK7674972.1"/>
    </source>
</evidence>
<dbReference type="EMBL" id="JADJMH010000006">
    <property type="protein sequence ID" value="MBK7674972.1"/>
    <property type="molecule type" value="Genomic_DNA"/>
</dbReference>
<dbReference type="Gene3D" id="3.40.50.2000">
    <property type="entry name" value="Glycogen Phosphorylase B"/>
    <property type="match status" value="1"/>
</dbReference>